<dbReference type="AlphaFoldDB" id="A0A2N6QKE5"/>
<evidence type="ECO:0000313" key="2">
    <source>
        <dbReference type="Proteomes" id="UP000235748"/>
    </source>
</evidence>
<accession>A0A2N6QKE5</accession>
<evidence type="ECO:0000313" key="1">
    <source>
        <dbReference type="EMBL" id="PMC20157.1"/>
    </source>
</evidence>
<organism evidence="1 2">
    <name type="scientific">Staphylococcus pettenkoferi</name>
    <dbReference type="NCBI Taxonomy" id="170573"/>
    <lineage>
        <taxon>Bacteria</taxon>
        <taxon>Bacillati</taxon>
        <taxon>Bacillota</taxon>
        <taxon>Bacilli</taxon>
        <taxon>Bacillales</taxon>
        <taxon>Staphylococcaceae</taxon>
        <taxon>Staphylococcus</taxon>
    </lineage>
</organism>
<protein>
    <submittedName>
        <fullName evidence="1">Uncharacterized protein</fullName>
    </submittedName>
</protein>
<comment type="caution">
    <text evidence="1">The sequence shown here is derived from an EMBL/GenBank/DDBJ whole genome shotgun (WGS) entry which is preliminary data.</text>
</comment>
<dbReference type="RefSeq" id="WP_102695954.1">
    <property type="nucleotide sequence ID" value="NZ_JANSLH010000012.1"/>
</dbReference>
<name>A0A2N6QKE5_9STAP</name>
<proteinExistence type="predicted"/>
<sequence length="109" mass="12617">MYKQIFNKSDGTPKLIENDDYDKALYTEIQPPTYLYQPIYFDGNEWIGTPYEDWKKNQPEIEDESIVDEKDEIIADLSVQLLETQTTMRSLEKDVANLSITMLGGETDA</sequence>
<dbReference type="EMBL" id="PNGG01000001">
    <property type="protein sequence ID" value="PMC20157.1"/>
    <property type="molecule type" value="Genomic_DNA"/>
</dbReference>
<reference evidence="1 2" key="1">
    <citation type="submission" date="2017-09" db="EMBL/GenBank/DDBJ databases">
        <title>Bacterial strain isolated from the female urinary microbiota.</title>
        <authorList>
            <person name="Thomas-White K."/>
            <person name="Kumar N."/>
            <person name="Forster S."/>
            <person name="Putonti C."/>
            <person name="Lawley T."/>
            <person name="Wolfe A.J."/>
        </authorList>
    </citation>
    <scope>NUCLEOTIDE SEQUENCE [LARGE SCALE GENOMIC DNA]</scope>
    <source>
        <strain evidence="1 2">UMB0834</strain>
    </source>
</reference>
<dbReference type="Proteomes" id="UP000235748">
    <property type="component" value="Unassembled WGS sequence"/>
</dbReference>
<gene>
    <name evidence="1" type="ORF">CJ235_00365</name>
</gene>